<feature type="compositionally biased region" description="Pro residues" evidence="2">
    <location>
        <begin position="289"/>
        <end position="301"/>
    </location>
</feature>
<accession>A0A428SDD8</accession>
<comment type="caution">
    <text evidence="3">The sequence shown here is derived from an EMBL/GenBank/DDBJ whole genome shotgun (WGS) entry which is preliminary data.</text>
</comment>
<evidence type="ECO:0008006" key="5">
    <source>
        <dbReference type="Google" id="ProtNLM"/>
    </source>
</evidence>
<organism evidence="3 4">
    <name type="scientific">Fusarium floridanum</name>
    <dbReference type="NCBI Taxonomy" id="1325733"/>
    <lineage>
        <taxon>Eukaryota</taxon>
        <taxon>Fungi</taxon>
        <taxon>Dikarya</taxon>
        <taxon>Ascomycota</taxon>
        <taxon>Pezizomycotina</taxon>
        <taxon>Sordariomycetes</taxon>
        <taxon>Hypocreomycetidae</taxon>
        <taxon>Hypocreales</taxon>
        <taxon>Nectriaceae</taxon>
        <taxon>Fusarium</taxon>
        <taxon>Fusarium solani species complex</taxon>
    </lineage>
</organism>
<evidence type="ECO:0000256" key="2">
    <source>
        <dbReference type="SAM" id="MobiDB-lite"/>
    </source>
</evidence>
<reference evidence="3 4" key="1">
    <citation type="submission" date="2017-06" db="EMBL/GenBank/DDBJ databases">
        <title>Comparative genomic analysis of Ambrosia Fusariam Clade fungi.</title>
        <authorList>
            <person name="Stajich J.E."/>
            <person name="Carrillo J."/>
            <person name="Kijimoto T."/>
            <person name="Eskalen A."/>
            <person name="O'Donnell K."/>
            <person name="Kasson M."/>
        </authorList>
    </citation>
    <scope>NUCLEOTIDE SEQUENCE [LARGE SCALE GENOMIC DNA]</scope>
    <source>
        <strain evidence="3 4">NRRL62606</strain>
    </source>
</reference>
<dbReference type="EMBL" id="NKCL01000028">
    <property type="protein sequence ID" value="RSL87788.1"/>
    <property type="molecule type" value="Genomic_DNA"/>
</dbReference>
<keyword evidence="4" id="KW-1185">Reference proteome</keyword>
<feature type="region of interest" description="Disordered" evidence="2">
    <location>
        <begin position="329"/>
        <end position="352"/>
    </location>
</feature>
<dbReference type="Proteomes" id="UP000287972">
    <property type="component" value="Unassembled WGS sequence"/>
</dbReference>
<evidence type="ECO:0000256" key="1">
    <source>
        <dbReference type="SAM" id="Coils"/>
    </source>
</evidence>
<name>A0A428SDD8_9HYPO</name>
<gene>
    <name evidence="3" type="ORF">CEP51_002021</name>
</gene>
<feature type="coiled-coil region" evidence="1">
    <location>
        <begin position="28"/>
        <end position="55"/>
    </location>
</feature>
<evidence type="ECO:0000313" key="3">
    <source>
        <dbReference type="EMBL" id="RSL87788.1"/>
    </source>
</evidence>
<keyword evidence="1" id="KW-0175">Coiled coil</keyword>
<feature type="compositionally biased region" description="Polar residues" evidence="2">
    <location>
        <begin position="253"/>
        <end position="272"/>
    </location>
</feature>
<dbReference type="SUPFAM" id="SSF50969">
    <property type="entry name" value="YVTN repeat-like/Quinoprotein amine dehydrogenase"/>
    <property type="match status" value="1"/>
</dbReference>
<dbReference type="InterPro" id="IPR011044">
    <property type="entry name" value="Quino_amine_DH_bsu"/>
</dbReference>
<proteinExistence type="predicted"/>
<evidence type="ECO:0000313" key="4">
    <source>
        <dbReference type="Proteomes" id="UP000287972"/>
    </source>
</evidence>
<sequence length="792" mass="88364">MEIAAASIAFAQAADKTIGTIRGFIVDCRDARSDLSAVNRELSDLKLTLNILEDLLPDGRQTKDPLPSSIRDDIRSIIKNCLDVAKEIDDVLLGNRGRFEAVSWAAKGKQKVNSLRAVLEAHRRALNLAVDTITLAMTKSIKNDTEYILEETADIKQDTTDIKEDTTKVLEEIARLEALIRNNIPAESSKLFLLNRYLYDLTSVAGSVCGNLSRPGTPEPVSGRPSTFIATEAALGISVPNEPNANKLKARQSEANNLEAKQSKPNTGSSTPIPLWAPMSLPTRKPLPASKPPPGPTPSSMPKPLAVTPRHIGAKNHWLRNLFDRVPGDSTRSLPIAPPNNQQQSQSGSLPKRLESRPALVLDQRCTLAGNAAIVFFGQETCVVPAHSVLLSKSTSFAYSVDTFLSKDRIFRCGPEIRLSDDETKLYEEYDVPRNSSGLRVFDLTSMKWLCSFRHQRGPLASLTTDGSIFYVIDPYIPHKTLIYDWTTGCSRDKKTGIPEGFSINLSLPIDRDRGLYLLRPHVRGVVKHLHLYQVSRTGPGGSGIKVEDVVLSETRAATSQCGCNYSHDDRRIISFFNIRTNPTVEIWNFGDNLTANGDLRSKVRRAERRSFPLKRHIHPNGKKCTCDFRSVAIAGNLVVVVSYVFKPRPPYPRENFVTGWNLDTGEVVFQHQLGKLDASDSFDTKLSRDAKILQLSRKANSKEEEEWRKFRDFKSAHLHSVLEIDGKDLRLVQNFATFGKDDKIMMMKDSRRMFFLSMVEPAEEGGWPSWAFDFVVNLKRVDGHSTRISSQ</sequence>
<feature type="region of interest" description="Disordered" evidence="2">
    <location>
        <begin position="253"/>
        <end position="307"/>
    </location>
</feature>
<dbReference type="AlphaFoldDB" id="A0A428SDD8"/>
<protein>
    <recommendedName>
        <fullName evidence="5">Fungal N-terminal domain-containing protein</fullName>
    </recommendedName>
</protein>